<evidence type="ECO:0000313" key="2">
    <source>
        <dbReference type="Proteomes" id="UP001139488"/>
    </source>
</evidence>
<keyword evidence="2" id="KW-1185">Reference proteome</keyword>
<organism evidence="1 2">
    <name type="scientific">Vibrio gelatinilyticus</name>
    <dbReference type="NCBI Taxonomy" id="2893468"/>
    <lineage>
        <taxon>Bacteria</taxon>
        <taxon>Pseudomonadati</taxon>
        <taxon>Pseudomonadota</taxon>
        <taxon>Gammaproteobacteria</taxon>
        <taxon>Vibrionales</taxon>
        <taxon>Vibrionaceae</taxon>
        <taxon>Vibrio</taxon>
    </lineage>
</organism>
<protein>
    <submittedName>
        <fullName evidence="1">Uncharacterized protein</fullName>
    </submittedName>
</protein>
<comment type="caution">
    <text evidence="1">The sequence shown here is derived from an EMBL/GenBank/DDBJ whole genome shotgun (WGS) entry which is preliminary data.</text>
</comment>
<reference evidence="1" key="1">
    <citation type="submission" date="2021-11" db="EMBL/GenBank/DDBJ databases">
        <title>Vibrio ZSDE26 sp. nov. and Vibrio ZSDZ34 sp. nov., isolated from coastal seawater in Qingdao.</title>
        <authorList>
            <person name="Zhang P."/>
        </authorList>
    </citation>
    <scope>NUCLEOTIDE SEQUENCE</scope>
    <source>
        <strain evidence="1">ZSDZ34</strain>
    </source>
</reference>
<evidence type="ECO:0000313" key="1">
    <source>
        <dbReference type="EMBL" id="MCJ2377465.1"/>
    </source>
</evidence>
<gene>
    <name evidence="1" type="ORF">LNL84_11545</name>
</gene>
<name>A0A9X1WDL6_9VIBR</name>
<dbReference type="AlphaFoldDB" id="A0A9X1WDL6"/>
<dbReference type="EMBL" id="JAJNNZ010000008">
    <property type="protein sequence ID" value="MCJ2377465.1"/>
    <property type="molecule type" value="Genomic_DNA"/>
</dbReference>
<dbReference type="Proteomes" id="UP001139488">
    <property type="component" value="Unassembled WGS sequence"/>
</dbReference>
<sequence length="59" mass="6463">MKIFSHAVGQRRSKYIAIGTRVLLIVTGLLVMPSGFASEENNGVNYGDPKAVFHVLVME</sequence>
<accession>A0A9X1WDL6</accession>
<dbReference type="RefSeq" id="WP_244357435.1">
    <property type="nucleotide sequence ID" value="NZ_JAJNNZ010000008.1"/>
</dbReference>
<proteinExistence type="predicted"/>